<keyword evidence="3" id="KW-0808">Transferase</keyword>
<dbReference type="Pfam" id="PF13477">
    <property type="entry name" value="Glyco_trans_4_2"/>
    <property type="match status" value="1"/>
</dbReference>
<proteinExistence type="predicted"/>
<protein>
    <submittedName>
        <fullName evidence="3">D-inositol 3-phosphate glycosyltransferase MshA</fullName>
        <ecNumber evidence="3">2.4.1.250</ecNumber>
    </submittedName>
</protein>
<dbReference type="GO" id="GO:0102710">
    <property type="term" value="F:D-inositol-3-phosphate glycosyltransferase activity"/>
    <property type="evidence" value="ECO:0007669"/>
    <property type="project" value="UniProtKB-EC"/>
</dbReference>
<dbReference type="EC" id="2.4.1.250" evidence="3"/>
<dbReference type="PANTHER" id="PTHR12526:SF638">
    <property type="entry name" value="SPORE COAT PROTEIN SA"/>
    <property type="match status" value="1"/>
</dbReference>
<dbReference type="InterPro" id="IPR028098">
    <property type="entry name" value="Glyco_trans_4-like_N"/>
</dbReference>
<dbReference type="OrthoDB" id="9810929at2"/>
<keyword evidence="4" id="KW-1185">Reference proteome</keyword>
<dbReference type="AlphaFoldDB" id="A0A0J8D9A0"/>
<organism evidence="3 4">
    <name type="scientific">Clostridium cylindrosporum DSM 605</name>
    <dbReference type="NCBI Taxonomy" id="1121307"/>
    <lineage>
        <taxon>Bacteria</taxon>
        <taxon>Bacillati</taxon>
        <taxon>Bacillota</taxon>
        <taxon>Clostridia</taxon>
        <taxon>Eubacteriales</taxon>
        <taxon>Clostridiaceae</taxon>
        <taxon>Clostridium</taxon>
    </lineage>
</organism>
<dbReference type="RefSeq" id="WP_048569818.1">
    <property type="nucleotide sequence ID" value="NZ_LFVU01000006.1"/>
</dbReference>
<name>A0A0J8D9A0_CLOCY</name>
<evidence type="ECO:0000259" key="1">
    <source>
        <dbReference type="Pfam" id="PF00534"/>
    </source>
</evidence>
<feature type="domain" description="Glycosyl transferase family 1" evidence="1">
    <location>
        <begin position="173"/>
        <end position="332"/>
    </location>
</feature>
<dbReference type="EMBL" id="LFVU01000006">
    <property type="protein sequence ID" value="KMT22610.1"/>
    <property type="molecule type" value="Genomic_DNA"/>
</dbReference>
<feature type="domain" description="Glycosyltransferase subfamily 4-like N-terminal" evidence="2">
    <location>
        <begin position="2"/>
        <end position="140"/>
    </location>
</feature>
<evidence type="ECO:0000259" key="2">
    <source>
        <dbReference type="Pfam" id="PF13477"/>
    </source>
</evidence>
<dbReference type="InterPro" id="IPR001296">
    <property type="entry name" value="Glyco_trans_1"/>
</dbReference>
<dbReference type="SUPFAM" id="SSF53756">
    <property type="entry name" value="UDP-Glycosyltransferase/glycogen phosphorylase"/>
    <property type="match status" value="1"/>
</dbReference>
<dbReference type="Proteomes" id="UP000036756">
    <property type="component" value="Unassembled WGS sequence"/>
</dbReference>
<dbReference type="Pfam" id="PF00534">
    <property type="entry name" value="Glycos_transf_1"/>
    <property type="match status" value="1"/>
</dbReference>
<dbReference type="PATRIC" id="fig|1121307.3.peg.2624"/>
<accession>A0A0J8D9A0</accession>
<evidence type="ECO:0000313" key="4">
    <source>
        <dbReference type="Proteomes" id="UP000036756"/>
    </source>
</evidence>
<comment type="caution">
    <text evidence="3">The sequence shown here is derived from an EMBL/GenBank/DDBJ whole genome shotgun (WGS) entry which is preliminary data.</text>
</comment>
<dbReference type="STRING" id="1121307.CLCY_9c00410"/>
<reference evidence="3 4" key="1">
    <citation type="submission" date="2015-06" db="EMBL/GenBank/DDBJ databases">
        <title>Draft genome sequence of the purine-degrading Clostridium cylindrosporum HC-1 (DSM 605).</title>
        <authorList>
            <person name="Poehlein A."/>
            <person name="Schiel-Bengelsdorf B."/>
            <person name="Bengelsdorf F."/>
            <person name="Daniel R."/>
            <person name="Duerre P."/>
        </authorList>
    </citation>
    <scope>NUCLEOTIDE SEQUENCE [LARGE SCALE GENOMIC DNA]</scope>
    <source>
        <strain evidence="3 4">DSM 605</strain>
    </source>
</reference>
<evidence type="ECO:0000313" key="3">
    <source>
        <dbReference type="EMBL" id="KMT22610.1"/>
    </source>
</evidence>
<dbReference type="PANTHER" id="PTHR12526">
    <property type="entry name" value="GLYCOSYLTRANSFERASE"/>
    <property type="match status" value="1"/>
</dbReference>
<sequence length="356" mass="39915">MKICYLADANSSHTRKWCDFFSSKGYEIHVISLNDGEIKGVKVHSLGIDNSKVAYGGIFSKLNYVKRIFKIRSLIKEIKPNILHAHYASSYGLLGSLCKFHPFILSVWGSDIYSFPMESGLKRKIIEHNLKCADYLMSTSQDMARETSKYTNKDIMITPFGVDTSLFRPLDVKKDNKIVIGAIKTLESHYGIDYLVKAFAILCNKHDNILLKIGGKGSQLDNLKALVKDLNIENKVEFLGFLSQDEIVKQFNVFDIAVVPSLHESFGVASIEAQATGTPVVVTNAGGLPETVEGDITGFIVNKGDENELSIAIDKLIVDEDLRIKMGESARSFIEKNYRVDENFKKVDELYRKIAR</sequence>
<dbReference type="Gene3D" id="3.40.50.2000">
    <property type="entry name" value="Glycogen Phosphorylase B"/>
    <property type="match status" value="2"/>
</dbReference>
<keyword evidence="3" id="KW-0328">Glycosyltransferase</keyword>
<gene>
    <name evidence="3" type="primary">mshA</name>
    <name evidence="3" type="ORF">CLCY_9c00410</name>
</gene>